<reference evidence="1 2" key="1">
    <citation type="submission" date="2023-02" db="EMBL/GenBank/DDBJ databases">
        <title>LHISI_Scaffold_Assembly.</title>
        <authorList>
            <person name="Stuart O.P."/>
            <person name="Cleave R."/>
            <person name="Magrath M.J.L."/>
            <person name="Mikheyev A.S."/>
        </authorList>
    </citation>
    <scope>NUCLEOTIDE SEQUENCE [LARGE SCALE GENOMIC DNA]</scope>
    <source>
        <strain evidence="1">Daus_M_001</strain>
        <tissue evidence="1">Leg muscle</tissue>
    </source>
</reference>
<accession>A0ABQ9IBW1</accession>
<proteinExistence type="predicted"/>
<evidence type="ECO:0000313" key="2">
    <source>
        <dbReference type="Proteomes" id="UP001159363"/>
    </source>
</evidence>
<dbReference type="Proteomes" id="UP001159363">
    <property type="component" value="Chromosome 2"/>
</dbReference>
<comment type="caution">
    <text evidence="1">The sequence shown here is derived from an EMBL/GenBank/DDBJ whole genome shotgun (WGS) entry which is preliminary data.</text>
</comment>
<keyword evidence="2" id="KW-1185">Reference proteome</keyword>
<dbReference type="EMBL" id="JARBHB010000002">
    <property type="protein sequence ID" value="KAJ8894169.1"/>
    <property type="molecule type" value="Genomic_DNA"/>
</dbReference>
<organism evidence="1 2">
    <name type="scientific">Dryococelus australis</name>
    <dbReference type="NCBI Taxonomy" id="614101"/>
    <lineage>
        <taxon>Eukaryota</taxon>
        <taxon>Metazoa</taxon>
        <taxon>Ecdysozoa</taxon>
        <taxon>Arthropoda</taxon>
        <taxon>Hexapoda</taxon>
        <taxon>Insecta</taxon>
        <taxon>Pterygota</taxon>
        <taxon>Neoptera</taxon>
        <taxon>Polyneoptera</taxon>
        <taxon>Phasmatodea</taxon>
        <taxon>Verophasmatodea</taxon>
        <taxon>Anareolatae</taxon>
        <taxon>Phasmatidae</taxon>
        <taxon>Eurycanthinae</taxon>
        <taxon>Dryococelus</taxon>
    </lineage>
</organism>
<evidence type="ECO:0000313" key="1">
    <source>
        <dbReference type="EMBL" id="KAJ8894169.1"/>
    </source>
</evidence>
<protein>
    <submittedName>
        <fullName evidence="1">Uncharacterized protein</fullName>
    </submittedName>
</protein>
<gene>
    <name evidence="1" type="ORF">PR048_006779</name>
</gene>
<sequence length="472" mass="52890">MKIRVVHVSPKPTVVNVESSNNLLDHRAHAKHVAGIITSHQLNYISPPELLYTRELDLSQTKIRNVKTLTQSLSPEELALAAQLSNRPSGKRNVAGNRRHKSWSETVYTKEALALTAMVDGKVYNALVQNSSAQLCYICGASPKEINNLQNVVKTKVHQTTFNFSASTLHVQISFFECLLHKYYRLHIKNSQVCGSEWEMNEFRQGRDTTTDGNTSRCFFEGGGGGTAETTGVDERLIHRLSVILKALSCGYDIDAEAFRKYAYETAQMYAKLYSWFYMPASVHKILIHGSDEMDDIILPIGQLSEDVQEARDKEYRLYWEHHTRKVSRESTNEDLLHSLLISSDPLISSDVLKLLTPPSVKVSVIDESLTETGVSLAHPLLSSAVSGRALFESTPPGPLSICTTMHFVVDAKCMRHARYSARLARRSDEALGVRVSVARIAPSLLDLDAQLHPTLNRWHLLIRSVKHDVCE</sequence>
<name>A0ABQ9IBW1_9NEOP</name>